<dbReference type="GO" id="GO:0051452">
    <property type="term" value="P:intracellular pH reduction"/>
    <property type="evidence" value="ECO:0007669"/>
    <property type="project" value="TreeGrafter"/>
</dbReference>
<feature type="transmembrane region" description="Helical" evidence="10">
    <location>
        <begin position="395"/>
        <end position="414"/>
    </location>
</feature>
<evidence type="ECO:0000313" key="13">
    <source>
        <dbReference type="EMBL" id="CAB0041532.1"/>
    </source>
</evidence>
<name>A0A6H5IXA6_9HYME</name>
<feature type="domain" description="Golgi pH regulator conserved" evidence="12">
    <location>
        <begin position="114"/>
        <end position="179"/>
    </location>
</feature>
<feature type="transmembrane region" description="Helical" evidence="10">
    <location>
        <begin position="258"/>
        <end position="280"/>
    </location>
</feature>
<evidence type="ECO:0000256" key="5">
    <source>
        <dbReference type="ARBA" id="ARBA00023136"/>
    </source>
</evidence>
<evidence type="ECO:0000259" key="11">
    <source>
        <dbReference type="Pfam" id="PF12430"/>
    </source>
</evidence>
<comment type="catalytic activity">
    <reaction evidence="7">
        <text>bromide(in) = bromide(out)</text>
        <dbReference type="Rhea" id="RHEA:75383"/>
        <dbReference type="ChEBI" id="CHEBI:15858"/>
    </reaction>
</comment>
<sequence length="423" mass="48742">MGFIEDTCIILITQRAGNFLLNFFCIKKLLQIILIKKHHSSRYFHWNVGLYLLLFMVIVLIPFYIAYFIISNIRNLRLNLIRPLTVLIYLVYLYFFWKLGDPFPLLSPKKGLLSIEQGVSRIGVIGVTVMALLSGFGAVNYPYSSMAYFMRPVSGADVAAVERRLLQTMDMIIAKKKRIVLAKKGGSRNLQTETRSKLWGILTPIALRGNQDNVKDMQNEVVALEELSRQLFLEAHDIQNARERLEWSQTWRGKYFNFLGYFFSVYCLWKIVISTINIIFDRVGKKDPVTRGMEIAVHWMGFNIDVTFWSQHISFYLVGCIVVTSIRGLLLTLTKFFYAISSSKSSNIIVLALAQIMGMYFVSSVLLMRMNMPAEYRIIITQVLGDLQFNFYHRWFDVIFLVSALSSLGFIYLAHKQAPKEGS</sequence>
<evidence type="ECO:0000313" key="14">
    <source>
        <dbReference type="Proteomes" id="UP000479190"/>
    </source>
</evidence>
<feature type="coiled-coil region" evidence="9">
    <location>
        <begin position="207"/>
        <end position="234"/>
    </location>
</feature>
<reference evidence="13 14" key="1">
    <citation type="submission" date="2020-02" db="EMBL/GenBank/DDBJ databases">
        <authorList>
            <person name="Ferguson B K."/>
        </authorList>
    </citation>
    <scope>NUCLEOTIDE SEQUENCE [LARGE SCALE GENOMIC DNA]</scope>
</reference>
<gene>
    <name evidence="13" type="ORF">TBRA_LOCUS13200</name>
</gene>
<evidence type="ECO:0000256" key="8">
    <source>
        <dbReference type="ARBA" id="ARBA00044702"/>
    </source>
</evidence>
<keyword evidence="4 10" id="KW-1133">Transmembrane helix</keyword>
<dbReference type="PANTHER" id="PTHR15948">
    <property type="entry name" value="G-PROTEIN COUPLED RECEPTOR 89-RELATED"/>
    <property type="match status" value="1"/>
</dbReference>
<feature type="transmembrane region" description="Helical" evidence="10">
    <location>
        <begin position="80"/>
        <end position="99"/>
    </location>
</feature>
<evidence type="ECO:0000256" key="3">
    <source>
        <dbReference type="ARBA" id="ARBA00022692"/>
    </source>
</evidence>
<evidence type="ECO:0000256" key="4">
    <source>
        <dbReference type="ARBA" id="ARBA00022989"/>
    </source>
</evidence>
<feature type="transmembrane region" description="Helical" evidence="10">
    <location>
        <begin position="348"/>
        <end position="368"/>
    </location>
</feature>
<dbReference type="InterPro" id="IPR022535">
    <property type="entry name" value="Golgi_pH-regulator_cons_dom"/>
</dbReference>
<evidence type="ECO:0000256" key="10">
    <source>
        <dbReference type="SAM" id="Phobius"/>
    </source>
</evidence>
<dbReference type="GO" id="GO:0032580">
    <property type="term" value="C:Golgi cisterna membrane"/>
    <property type="evidence" value="ECO:0007669"/>
    <property type="project" value="TreeGrafter"/>
</dbReference>
<comment type="catalytic activity">
    <reaction evidence="8">
        <text>fluoride(in) = fluoride(out)</text>
        <dbReference type="Rhea" id="RHEA:76159"/>
        <dbReference type="ChEBI" id="CHEBI:17051"/>
    </reaction>
</comment>
<dbReference type="GO" id="GO:0008308">
    <property type="term" value="F:voltage-gated monoatomic anion channel activity"/>
    <property type="evidence" value="ECO:0007669"/>
    <property type="project" value="TreeGrafter"/>
</dbReference>
<evidence type="ECO:0000256" key="2">
    <source>
        <dbReference type="ARBA" id="ARBA00009478"/>
    </source>
</evidence>
<dbReference type="AlphaFoldDB" id="A0A6H5IXA6"/>
<evidence type="ECO:0008006" key="15">
    <source>
        <dbReference type="Google" id="ProtNLM"/>
    </source>
</evidence>
<evidence type="ECO:0000256" key="7">
    <source>
        <dbReference type="ARBA" id="ARBA00035085"/>
    </source>
</evidence>
<feature type="transmembrane region" description="Helical" evidence="10">
    <location>
        <begin position="48"/>
        <end position="68"/>
    </location>
</feature>
<keyword evidence="3 10" id="KW-0812">Transmembrane</keyword>
<keyword evidence="9" id="KW-0175">Coiled coil</keyword>
<comment type="similarity">
    <text evidence="2">Belongs to the Golgi pH regulator (TC 1.A.38) family.</text>
</comment>
<evidence type="ECO:0000256" key="1">
    <source>
        <dbReference type="ARBA" id="ARBA00004141"/>
    </source>
</evidence>
<dbReference type="EMBL" id="CADCXV010001120">
    <property type="protein sequence ID" value="CAB0041532.1"/>
    <property type="molecule type" value="Genomic_DNA"/>
</dbReference>
<accession>A0A6H5IXA6</accession>
<protein>
    <recommendedName>
        <fullName evidence="15">Abscisic acid G-protein coupled receptor-like domain-containing protein</fullName>
    </recommendedName>
</protein>
<dbReference type="Proteomes" id="UP000479190">
    <property type="component" value="Unassembled WGS sequence"/>
</dbReference>
<dbReference type="PANTHER" id="PTHR15948:SF0">
    <property type="entry name" value="GOLGI PH REGULATOR A-RELATED"/>
    <property type="match status" value="1"/>
</dbReference>
<comment type="subcellular location">
    <subcellularLocation>
        <location evidence="1">Membrane</location>
        <topology evidence="1">Multi-pass membrane protein</topology>
    </subcellularLocation>
</comment>
<comment type="catalytic activity">
    <reaction evidence="6">
        <text>iodide(out) = iodide(in)</text>
        <dbReference type="Rhea" id="RHEA:66324"/>
        <dbReference type="ChEBI" id="CHEBI:16382"/>
    </reaction>
</comment>
<dbReference type="Pfam" id="PF12537">
    <property type="entry name" value="GPHR_N"/>
    <property type="match status" value="1"/>
</dbReference>
<organism evidence="13 14">
    <name type="scientific">Trichogramma brassicae</name>
    <dbReference type="NCBI Taxonomy" id="86971"/>
    <lineage>
        <taxon>Eukaryota</taxon>
        <taxon>Metazoa</taxon>
        <taxon>Ecdysozoa</taxon>
        <taxon>Arthropoda</taxon>
        <taxon>Hexapoda</taxon>
        <taxon>Insecta</taxon>
        <taxon>Pterygota</taxon>
        <taxon>Neoptera</taxon>
        <taxon>Endopterygota</taxon>
        <taxon>Hymenoptera</taxon>
        <taxon>Apocrita</taxon>
        <taxon>Proctotrupomorpha</taxon>
        <taxon>Chalcidoidea</taxon>
        <taxon>Trichogrammatidae</taxon>
        <taxon>Trichogramma</taxon>
    </lineage>
</organism>
<proteinExistence type="inferred from homology"/>
<evidence type="ECO:0000259" key="12">
    <source>
        <dbReference type="Pfam" id="PF12537"/>
    </source>
</evidence>
<dbReference type="InterPro" id="IPR015672">
    <property type="entry name" value="GPHR/GTG"/>
</dbReference>
<feature type="transmembrane region" description="Helical" evidence="10">
    <location>
        <begin position="119"/>
        <end position="141"/>
    </location>
</feature>
<keyword evidence="14" id="KW-1185">Reference proteome</keyword>
<dbReference type="OrthoDB" id="264392at2759"/>
<dbReference type="Pfam" id="PF12430">
    <property type="entry name" value="ABA_GPCR"/>
    <property type="match status" value="1"/>
</dbReference>
<feature type="transmembrane region" description="Helical" evidence="10">
    <location>
        <begin position="313"/>
        <end position="336"/>
    </location>
</feature>
<keyword evidence="5 10" id="KW-0472">Membrane</keyword>
<feature type="domain" description="Abscisic acid G-protein coupled receptor-like" evidence="11">
    <location>
        <begin position="248"/>
        <end position="416"/>
    </location>
</feature>
<dbReference type="InterPro" id="IPR025969">
    <property type="entry name" value="ABA_GPCR_dom"/>
</dbReference>
<evidence type="ECO:0000256" key="9">
    <source>
        <dbReference type="SAM" id="Coils"/>
    </source>
</evidence>
<evidence type="ECO:0000256" key="6">
    <source>
        <dbReference type="ARBA" id="ARBA00024145"/>
    </source>
</evidence>